<keyword evidence="3 4" id="KW-0315">Glutamine amidotransferase</keyword>
<dbReference type="SUPFAM" id="SSF52540">
    <property type="entry name" value="P-loop containing nucleoside triphosphate hydrolases"/>
    <property type="match status" value="1"/>
</dbReference>
<dbReference type="InterPro" id="IPR027417">
    <property type="entry name" value="P-loop_NTPase"/>
</dbReference>
<evidence type="ECO:0000259" key="5">
    <source>
        <dbReference type="Pfam" id="PF01656"/>
    </source>
</evidence>
<evidence type="ECO:0000259" key="6">
    <source>
        <dbReference type="Pfam" id="PF07685"/>
    </source>
</evidence>
<dbReference type="CDD" id="cd01750">
    <property type="entry name" value="GATase1_CobQ"/>
    <property type="match status" value="1"/>
</dbReference>
<gene>
    <name evidence="4 7" type="primary">cobQ</name>
    <name evidence="7" type="ORF">GCM10008938_25440</name>
</gene>
<dbReference type="InterPro" id="IPR002586">
    <property type="entry name" value="CobQ/CobB/MinD/ParA_Nub-bd_dom"/>
</dbReference>
<keyword evidence="8" id="KW-1185">Reference proteome</keyword>
<feature type="active site" evidence="4">
    <location>
        <position position="426"/>
    </location>
</feature>
<organism evidence="7 8">
    <name type="scientific">Deinococcus roseus</name>
    <dbReference type="NCBI Taxonomy" id="392414"/>
    <lineage>
        <taxon>Bacteria</taxon>
        <taxon>Thermotogati</taxon>
        <taxon>Deinococcota</taxon>
        <taxon>Deinococci</taxon>
        <taxon>Deinococcales</taxon>
        <taxon>Deinococcaceae</taxon>
        <taxon>Deinococcus</taxon>
    </lineage>
</organism>
<dbReference type="NCBIfam" id="TIGR00313">
    <property type="entry name" value="cobQ"/>
    <property type="match status" value="1"/>
</dbReference>
<evidence type="ECO:0000256" key="1">
    <source>
        <dbReference type="ARBA" id="ARBA00004953"/>
    </source>
</evidence>
<dbReference type="PANTHER" id="PTHR21343:SF1">
    <property type="entry name" value="COBYRIC ACID SYNTHASE"/>
    <property type="match status" value="1"/>
</dbReference>
<proteinExistence type="inferred from homology"/>
<feature type="domain" description="CobQ/CobB/MinD/ParA nucleotide binding" evidence="5">
    <location>
        <begin position="16"/>
        <end position="235"/>
    </location>
</feature>
<dbReference type="CDD" id="cd05389">
    <property type="entry name" value="CobQ_N"/>
    <property type="match status" value="1"/>
</dbReference>
<evidence type="ECO:0000256" key="2">
    <source>
        <dbReference type="ARBA" id="ARBA00022573"/>
    </source>
</evidence>
<dbReference type="SUPFAM" id="SSF52317">
    <property type="entry name" value="Class I glutamine amidotransferase-like"/>
    <property type="match status" value="1"/>
</dbReference>
<dbReference type="Gene3D" id="3.40.50.300">
    <property type="entry name" value="P-loop containing nucleotide triphosphate hydrolases"/>
    <property type="match status" value="1"/>
</dbReference>
<dbReference type="PROSITE" id="PS51273">
    <property type="entry name" value="GATASE_TYPE_1"/>
    <property type="match status" value="1"/>
</dbReference>
<feature type="active site" description="Nucleophile" evidence="4">
    <location>
        <position position="339"/>
    </location>
</feature>
<evidence type="ECO:0000313" key="8">
    <source>
        <dbReference type="Proteomes" id="UP000632222"/>
    </source>
</evidence>
<evidence type="ECO:0000256" key="3">
    <source>
        <dbReference type="ARBA" id="ARBA00022962"/>
    </source>
</evidence>
<reference evidence="8" key="1">
    <citation type="journal article" date="2019" name="Int. J. Syst. Evol. Microbiol.">
        <title>The Global Catalogue of Microorganisms (GCM) 10K type strain sequencing project: providing services to taxonomists for standard genome sequencing and annotation.</title>
        <authorList>
            <consortium name="The Broad Institute Genomics Platform"/>
            <consortium name="The Broad Institute Genome Sequencing Center for Infectious Disease"/>
            <person name="Wu L."/>
            <person name="Ma J."/>
        </authorList>
    </citation>
    <scope>NUCLEOTIDE SEQUENCE [LARGE SCALE GENOMIC DNA]</scope>
    <source>
        <strain evidence="8">JCM 14370</strain>
    </source>
</reference>
<dbReference type="EMBL" id="BMOD01000008">
    <property type="protein sequence ID" value="GGJ38206.1"/>
    <property type="molecule type" value="Genomic_DNA"/>
</dbReference>
<protein>
    <recommendedName>
        <fullName evidence="4">Cobyric acid synthase</fullName>
    </recommendedName>
</protein>
<dbReference type="NCBIfam" id="NF001989">
    <property type="entry name" value="PRK00784.1"/>
    <property type="match status" value="1"/>
</dbReference>
<evidence type="ECO:0000313" key="7">
    <source>
        <dbReference type="EMBL" id="GGJ38206.1"/>
    </source>
</evidence>
<dbReference type="HAMAP" id="MF_00028">
    <property type="entry name" value="CobQ"/>
    <property type="match status" value="1"/>
</dbReference>
<feature type="domain" description="CobB/CobQ-like glutamine amidotransferase" evidence="6">
    <location>
        <begin position="260"/>
        <end position="432"/>
    </location>
</feature>
<dbReference type="Pfam" id="PF01656">
    <property type="entry name" value="CbiA"/>
    <property type="match status" value="1"/>
</dbReference>
<comment type="pathway">
    <text evidence="1 4">Cofactor biosynthesis; adenosylcobalamin biosynthesis.</text>
</comment>
<comment type="similarity">
    <text evidence="4">Belongs to the CobB/CobQ family. CobQ subfamily.</text>
</comment>
<evidence type="ECO:0000256" key="4">
    <source>
        <dbReference type="HAMAP-Rule" id="MF_00028"/>
    </source>
</evidence>
<dbReference type="InterPro" id="IPR011698">
    <property type="entry name" value="GATase_3"/>
</dbReference>
<accession>A0ABQ2D091</accession>
<dbReference type="InterPro" id="IPR047045">
    <property type="entry name" value="CobQ_N"/>
</dbReference>
<comment type="caution">
    <text evidence="7">The sequence shown here is derived from an EMBL/GenBank/DDBJ whole genome shotgun (WGS) entry which is preliminary data.</text>
</comment>
<name>A0ABQ2D091_9DEIO</name>
<dbReference type="InterPro" id="IPR033949">
    <property type="entry name" value="CobQ_GATase1"/>
</dbReference>
<comment type="function">
    <text evidence="4">Catalyzes amidations at positions B, D, E, and G on adenosylcobyrinic A,C-diamide. NH(2) groups are provided by glutamine, and one molecule of ATP is hydrogenolyzed for each amidation.</text>
</comment>
<dbReference type="PROSITE" id="PS51274">
    <property type="entry name" value="GATASE_COBBQ"/>
    <property type="match status" value="1"/>
</dbReference>
<dbReference type="Proteomes" id="UP000632222">
    <property type="component" value="Unassembled WGS sequence"/>
</dbReference>
<keyword evidence="2 4" id="KW-0169">Cobalamin biosynthesis</keyword>
<sequence length="477" mass="53274">MNHKTENMHKKPLKTIMLMGCTSDAGKSFLTAALCRHYANLGYQVRPFKAQNMSNFAAVTRDGLEIGRAQYLQALAARVLPDVRMNPVLLKPMADTRSAVVVMGKPDPEISALPWFDRKPRLWGVVQEALHSLQQEAEILIIEGAGSPAEINLKKSDIVNMRVAKEAQAEVYLIADIDKGGAFAHLLGTWMCLDEEERSLVKGFILNKFRGDKTLLREAPMWLEQQTGIPVVAIVDMLPNKLPEEDTLHYRAEPRFGVKNIALLCYPYASNLDEFDPLVHQSGVQVVPLRDLQNLEVYDALILPGSRNTAESLRWLDQTGWKVQVQQFASTGKPVLGICGGMQLLGRRLLDPHNIESGDAEGLGLLEVETTLDPDKTTLQTCIPYLDGEVSGYEIHHGITRNLGATPWLPHELGWQQGNVRGAYLHGLFENRLFVQEFLNILQLQAEVPDWSGELEQELNRIAEQAIKTSGWEGFLS</sequence>
<dbReference type="Pfam" id="PF07685">
    <property type="entry name" value="GATase_3"/>
    <property type="match status" value="1"/>
</dbReference>
<dbReference type="PANTHER" id="PTHR21343">
    <property type="entry name" value="DETHIOBIOTIN SYNTHETASE"/>
    <property type="match status" value="1"/>
</dbReference>
<dbReference type="InterPro" id="IPR004459">
    <property type="entry name" value="CobQ_synth"/>
</dbReference>
<dbReference type="Gene3D" id="3.40.50.880">
    <property type="match status" value="1"/>
</dbReference>
<dbReference type="InterPro" id="IPR029062">
    <property type="entry name" value="Class_I_gatase-like"/>
</dbReference>